<dbReference type="SUPFAM" id="SSF53633">
    <property type="entry name" value="Carbamate kinase-like"/>
    <property type="match status" value="1"/>
</dbReference>
<evidence type="ECO:0000256" key="23">
    <source>
        <dbReference type="ARBA" id="ARBA00023268"/>
    </source>
</evidence>
<dbReference type="STRING" id="529505.SAMN05421761_11573"/>
<dbReference type="GO" id="GO:0009088">
    <property type="term" value="P:threonine biosynthetic process"/>
    <property type="evidence" value="ECO:0007669"/>
    <property type="project" value="UniProtKB-UniPathway"/>
</dbReference>
<evidence type="ECO:0000256" key="27">
    <source>
        <dbReference type="ARBA" id="ARBA00049031"/>
    </source>
</evidence>
<keyword evidence="13" id="KW-0479">Metal-binding</keyword>
<gene>
    <name evidence="29" type="ORF">SAMN05421761_11573</name>
</gene>
<evidence type="ECO:0000256" key="1">
    <source>
        <dbReference type="ARBA" id="ARBA00001920"/>
    </source>
</evidence>
<dbReference type="CDD" id="cd04921">
    <property type="entry name" value="ACT_AKi-HSDH-ThrA-like_1"/>
    <property type="match status" value="1"/>
</dbReference>
<evidence type="ECO:0000256" key="14">
    <source>
        <dbReference type="ARBA" id="ARBA00022741"/>
    </source>
</evidence>
<evidence type="ECO:0000259" key="28">
    <source>
        <dbReference type="PROSITE" id="PS51671"/>
    </source>
</evidence>
<dbReference type="InterPro" id="IPR036393">
    <property type="entry name" value="AceGlu_kinase-like_sf"/>
</dbReference>
<dbReference type="InterPro" id="IPR001341">
    <property type="entry name" value="Asp_kinase"/>
</dbReference>
<dbReference type="PROSITE" id="PS51671">
    <property type="entry name" value="ACT"/>
    <property type="match status" value="1"/>
</dbReference>
<evidence type="ECO:0000256" key="6">
    <source>
        <dbReference type="ARBA" id="ARBA00005139"/>
    </source>
</evidence>
<dbReference type="InterPro" id="IPR054352">
    <property type="entry name" value="ACT_Aspartokinase"/>
</dbReference>
<dbReference type="PANTHER" id="PTHR43070:SF5">
    <property type="entry name" value="HOMOSERINE DEHYDROGENASE"/>
    <property type="match status" value="1"/>
</dbReference>
<dbReference type="Gene3D" id="3.30.2130.10">
    <property type="entry name" value="VC0802-like"/>
    <property type="match status" value="1"/>
</dbReference>
<evidence type="ECO:0000256" key="22">
    <source>
        <dbReference type="ARBA" id="ARBA00023167"/>
    </source>
</evidence>
<dbReference type="Pfam" id="PF00696">
    <property type="entry name" value="AA_kinase"/>
    <property type="match status" value="1"/>
</dbReference>
<comment type="catalytic activity">
    <reaction evidence="27">
        <text>L-homoserine + NAD(+) = L-aspartate 4-semialdehyde + NADH + H(+)</text>
        <dbReference type="Rhea" id="RHEA:15757"/>
        <dbReference type="ChEBI" id="CHEBI:15378"/>
        <dbReference type="ChEBI" id="CHEBI:57476"/>
        <dbReference type="ChEBI" id="CHEBI:57540"/>
        <dbReference type="ChEBI" id="CHEBI:57945"/>
        <dbReference type="ChEBI" id="CHEBI:537519"/>
        <dbReference type="EC" id="1.1.1.3"/>
    </reaction>
    <physiologicalReaction direction="right-to-left" evidence="27">
        <dbReference type="Rhea" id="RHEA:15759"/>
    </physiologicalReaction>
</comment>
<dbReference type="InterPro" id="IPR018042">
    <property type="entry name" value="Aspartate_kinase_CS"/>
</dbReference>
<comment type="function">
    <text evidence="24">Bifunctional aspartate kinase and homoserine dehydrogenase that catalyzes the first and the third steps toward the synthesis of lysine, methionine and threonine from aspartate.</text>
</comment>
<comment type="pathway">
    <text evidence="6">Amino-acid biosynthesis; L-threonine biosynthesis; L-threonine from L-aspartate: step 1/5.</text>
</comment>
<dbReference type="GO" id="GO:0046872">
    <property type="term" value="F:metal ion binding"/>
    <property type="evidence" value="ECO:0007669"/>
    <property type="project" value="UniProtKB-KW"/>
</dbReference>
<dbReference type="SUPFAM" id="SSF51735">
    <property type="entry name" value="NAD(P)-binding Rossmann-fold domains"/>
    <property type="match status" value="1"/>
</dbReference>
<keyword evidence="15 29" id="KW-0418">Kinase</keyword>
<dbReference type="AlphaFoldDB" id="A0A1N7PD00"/>
<evidence type="ECO:0000256" key="10">
    <source>
        <dbReference type="ARBA" id="ARBA00022605"/>
    </source>
</evidence>
<evidence type="ECO:0000256" key="12">
    <source>
        <dbReference type="ARBA" id="ARBA00022697"/>
    </source>
</evidence>
<dbReference type="GO" id="GO:0004072">
    <property type="term" value="F:aspartate kinase activity"/>
    <property type="evidence" value="ECO:0007669"/>
    <property type="project" value="UniProtKB-EC"/>
</dbReference>
<dbReference type="GO" id="GO:0004412">
    <property type="term" value="F:homoserine dehydrogenase activity"/>
    <property type="evidence" value="ECO:0007669"/>
    <property type="project" value="UniProtKB-EC"/>
</dbReference>
<evidence type="ECO:0000256" key="24">
    <source>
        <dbReference type="ARBA" id="ARBA00044938"/>
    </source>
</evidence>
<evidence type="ECO:0000256" key="26">
    <source>
        <dbReference type="ARBA" id="ARBA00048841"/>
    </source>
</evidence>
<evidence type="ECO:0000256" key="7">
    <source>
        <dbReference type="ARBA" id="ARBA00007952"/>
    </source>
</evidence>
<dbReference type="PIRSF" id="PIRSF000727">
    <property type="entry name" value="ThrA"/>
    <property type="match status" value="1"/>
</dbReference>
<accession>A0A1N7PD00</accession>
<dbReference type="NCBIfam" id="NF006959">
    <property type="entry name" value="PRK09436.1"/>
    <property type="match status" value="1"/>
</dbReference>
<dbReference type="Pfam" id="PF22468">
    <property type="entry name" value="ACT_9"/>
    <property type="match status" value="2"/>
</dbReference>
<keyword evidence="12" id="KW-0791">Threonine biosynthesis</keyword>
<dbReference type="PROSITE" id="PS00324">
    <property type="entry name" value="ASPARTOKINASE"/>
    <property type="match status" value="1"/>
</dbReference>
<keyword evidence="20" id="KW-0915">Sodium</keyword>
<evidence type="ECO:0000313" key="30">
    <source>
        <dbReference type="Proteomes" id="UP000186026"/>
    </source>
</evidence>
<dbReference type="GO" id="GO:0009089">
    <property type="term" value="P:lysine biosynthetic process via diaminopimelate"/>
    <property type="evidence" value="ECO:0007669"/>
    <property type="project" value="UniProtKB-UniPathway"/>
</dbReference>
<dbReference type="InterPro" id="IPR042199">
    <property type="entry name" value="AsparK_Bifunc_asparK/hSer_DH"/>
</dbReference>
<keyword evidence="16" id="KW-0067">ATP-binding</keyword>
<dbReference type="InterPro" id="IPR019811">
    <property type="entry name" value="HDH_CS"/>
</dbReference>
<dbReference type="OrthoDB" id="9799110at2"/>
<comment type="pathway">
    <text evidence="2">Amino-acid biosynthesis; L-lysine biosynthesis via DAP pathway; (S)-tetrahydrodipicolinate from L-aspartate: step 1/4.</text>
</comment>
<dbReference type="Pfam" id="PF00742">
    <property type="entry name" value="Homoserine_dh"/>
    <property type="match status" value="1"/>
</dbReference>
<dbReference type="InterPro" id="IPR001342">
    <property type="entry name" value="HDH_cat"/>
</dbReference>
<comment type="cofactor">
    <cofactor evidence="1">
        <name>a metal cation</name>
        <dbReference type="ChEBI" id="CHEBI:25213"/>
    </cofactor>
</comment>
<dbReference type="UniPathway" id="UPA00034">
    <property type="reaction ID" value="UER00015"/>
</dbReference>
<dbReference type="InterPro" id="IPR005106">
    <property type="entry name" value="Asp/hSer_DH_NAD-bd"/>
</dbReference>
<comment type="pathway">
    <text evidence="3">Amino-acid biosynthesis; L-methionine biosynthesis via de novo pathway; L-homoserine from L-aspartate: step 1/3.</text>
</comment>
<dbReference type="Gene3D" id="3.30.360.10">
    <property type="entry name" value="Dihydrodipicolinate Reductase, domain 2"/>
    <property type="match status" value="1"/>
</dbReference>
<comment type="subunit">
    <text evidence="9">Homotetramer.</text>
</comment>
<dbReference type="Proteomes" id="UP000186026">
    <property type="component" value="Unassembled WGS sequence"/>
</dbReference>
<dbReference type="Gene3D" id="3.40.1160.10">
    <property type="entry name" value="Acetylglutamate kinase-like"/>
    <property type="match status" value="1"/>
</dbReference>
<dbReference type="Pfam" id="PF03447">
    <property type="entry name" value="NAD_binding_3"/>
    <property type="match status" value="1"/>
</dbReference>
<comment type="catalytic activity">
    <reaction evidence="26">
        <text>L-homoserine + NADP(+) = L-aspartate 4-semialdehyde + NADPH + H(+)</text>
        <dbReference type="Rhea" id="RHEA:15761"/>
        <dbReference type="ChEBI" id="CHEBI:15378"/>
        <dbReference type="ChEBI" id="CHEBI:57476"/>
        <dbReference type="ChEBI" id="CHEBI:57783"/>
        <dbReference type="ChEBI" id="CHEBI:58349"/>
        <dbReference type="ChEBI" id="CHEBI:537519"/>
        <dbReference type="EC" id="1.1.1.3"/>
    </reaction>
    <physiologicalReaction direction="right-to-left" evidence="26">
        <dbReference type="Rhea" id="RHEA:15763"/>
    </physiologicalReaction>
</comment>
<dbReference type="FunFam" id="3.30.360.10:FF:000006">
    <property type="entry name" value="Bifunctional aspartokinase/homoserine dehydrogenase"/>
    <property type="match status" value="1"/>
</dbReference>
<keyword evidence="19" id="KW-0520">NAD</keyword>
<keyword evidence="30" id="KW-1185">Reference proteome</keyword>
<sequence length="818" mass="89718">MKILKFGGSSVANQESIKKVFEIIKESKKKDQIAVVFSAFGGVTEVLLRSASNAKHGDKSFVEAIKKLEDRHIELVRQLVPIHLQSTVLTFVKVRFNELEDLFHGIYLIKECTPRTLDYVASFGERLSAFILAEALKAEGFDAEYLDAREIIRTNDRFGNAKVDFPTTNDLIQDYFHQHEGLQIITGFVASTAKGETTTLGRSGSDYTAAIIAAALLAESLEIWTDVSGVLTSDPRLVYTAFTIPQLSYHEAMELSHFGAKVIFPSTMQPAMKKGIPIYIKNTFEPSNPGTLINGDAPAGKLIKGISSMSDIALLNIQGAGILDVIDVNRRIFGSLSSANVNVILISQASSEQITCLAIKASEVGIAKEAIEKEFFHEIRNGEIDVVHVISDLAVVAVVGENMKQNPGASGRMFQALGQNNVNVYAIAQGSSELNISAVVSKADLQKALNALHEAFFLSDNKVLHVFLVGVGLIGQALIKMIANQQQKLQKENLLDIQIHGIANSRFMAFHEDGFDLKNCPLPEEAPEASIMDLEKFISQMESMNFSNSVFVDCTASQDVADFYERILEAKVGIVTPNKKANSGSLEKYKNLKKLAGKRGVKFLYETNVAAGLPVINTLQDLMLSGDKVLKIEAVLSGSMNYIFSELENGAPFSNVVRKAKDLGYTEPDPRDDLSGMDVARKILILGREAEQDLHFEDINIQSMVPEDCLIAASVEEFFDKLKGHDEEFARLLEQAKEKGQKLRFMATLENGKAKVGLQSLDATHPFSTLKGSDNMILFTTERYHDFPMIIRGPGAGADVTAAGVFADVIRIGNYTRS</sequence>
<keyword evidence="18" id="KW-0560">Oxidoreductase</keyword>
<dbReference type="GO" id="GO:0009086">
    <property type="term" value="P:methionine biosynthetic process"/>
    <property type="evidence" value="ECO:0007669"/>
    <property type="project" value="UniProtKB-KW"/>
</dbReference>
<evidence type="ECO:0000256" key="4">
    <source>
        <dbReference type="ARBA" id="ARBA00005056"/>
    </source>
</evidence>
<dbReference type="NCBIfam" id="NF007003">
    <property type="entry name" value="PRK09466.1"/>
    <property type="match status" value="1"/>
</dbReference>
<dbReference type="NCBIfam" id="TIGR00657">
    <property type="entry name" value="asp_kinases"/>
    <property type="match status" value="1"/>
</dbReference>
<reference evidence="30" key="1">
    <citation type="submission" date="2017-01" db="EMBL/GenBank/DDBJ databases">
        <authorList>
            <person name="Varghese N."/>
            <person name="Submissions S."/>
        </authorList>
    </citation>
    <scope>NUCLEOTIDE SEQUENCE [LARGE SCALE GENOMIC DNA]</scope>
    <source>
        <strain evidence="30">DSM 46698</strain>
    </source>
</reference>
<keyword evidence="17" id="KW-0521">NADP</keyword>
<dbReference type="Gene3D" id="3.40.50.720">
    <property type="entry name" value="NAD(P)-binding Rossmann-like Domain"/>
    <property type="match status" value="1"/>
</dbReference>
<keyword evidence="23" id="KW-0511">Multifunctional enzyme</keyword>
<evidence type="ECO:0000256" key="20">
    <source>
        <dbReference type="ARBA" id="ARBA00023053"/>
    </source>
</evidence>
<evidence type="ECO:0000256" key="8">
    <source>
        <dbReference type="ARBA" id="ARBA00010046"/>
    </source>
</evidence>
<comment type="similarity">
    <text evidence="7">In the C-terminal section; belongs to the homoserine dehydrogenase family.</text>
</comment>
<protein>
    <submittedName>
        <fullName evidence="29">Aspartate kinase</fullName>
    </submittedName>
</protein>
<keyword evidence="14" id="KW-0547">Nucleotide-binding</keyword>
<evidence type="ECO:0000256" key="16">
    <source>
        <dbReference type="ARBA" id="ARBA00022840"/>
    </source>
</evidence>
<dbReference type="SUPFAM" id="SSF55347">
    <property type="entry name" value="Glyceraldehyde-3-phosphate dehydrogenase-like, C-terminal domain"/>
    <property type="match status" value="1"/>
</dbReference>
<evidence type="ECO:0000256" key="13">
    <source>
        <dbReference type="ARBA" id="ARBA00022723"/>
    </source>
</evidence>
<dbReference type="FunFam" id="3.40.50.720:FF:000083">
    <property type="entry name" value="Bifunctional aspartokinase/homoserine dehydrogenase"/>
    <property type="match status" value="1"/>
</dbReference>
<evidence type="ECO:0000256" key="3">
    <source>
        <dbReference type="ARBA" id="ARBA00004986"/>
    </source>
</evidence>
<keyword evidence="22" id="KW-0486">Methionine biosynthesis</keyword>
<dbReference type="UniPathway" id="UPA00050">
    <property type="reaction ID" value="UER00063"/>
</dbReference>
<dbReference type="Gene3D" id="1.20.120.1320">
    <property type="entry name" value="Aspartokinase, catalytic domain"/>
    <property type="match status" value="1"/>
</dbReference>
<dbReference type="InterPro" id="IPR011147">
    <property type="entry name" value="Bifunc_Aspkin/hSer_DH"/>
</dbReference>
<evidence type="ECO:0000256" key="11">
    <source>
        <dbReference type="ARBA" id="ARBA00022679"/>
    </source>
</evidence>
<dbReference type="CDD" id="cd04257">
    <property type="entry name" value="AAK_AK-HSDH"/>
    <property type="match status" value="1"/>
</dbReference>
<dbReference type="RefSeq" id="WP_076502575.1">
    <property type="nucleotide sequence ID" value="NZ_FTOP01000015.1"/>
</dbReference>
<evidence type="ECO:0000256" key="2">
    <source>
        <dbReference type="ARBA" id="ARBA00004766"/>
    </source>
</evidence>
<evidence type="ECO:0000256" key="17">
    <source>
        <dbReference type="ARBA" id="ARBA00022857"/>
    </source>
</evidence>
<dbReference type="SUPFAM" id="SSF55021">
    <property type="entry name" value="ACT-like"/>
    <property type="match status" value="2"/>
</dbReference>
<dbReference type="PROSITE" id="PS01042">
    <property type="entry name" value="HOMOSER_DHGENASE"/>
    <property type="match status" value="1"/>
</dbReference>
<dbReference type="FunFam" id="3.30.2130.10:FF:000001">
    <property type="entry name" value="Bifunctional aspartokinase/homoserine dehydrogenase"/>
    <property type="match status" value="1"/>
</dbReference>
<feature type="domain" description="ACT" evidence="28">
    <location>
        <begin position="398"/>
        <end position="471"/>
    </location>
</feature>
<proteinExistence type="inferred from homology"/>
<dbReference type="UniPathway" id="UPA00051">
    <property type="reaction ID" value="UER00462"/>
</dbReference>
<dbReference type="EMBL" id="FTOP01000015">
    <property type="protein sequence ID" value="SIT08482.1"/>
    <property type="molecule type" value="Genomic_DNA"/>
</dbReference>
<comment type="pathway">
    <text evidence="4">Amino-acid biosynthesis; L-threonine biosynthesis; L-threonine from L-aspartate: step 3/5.</text>
</comment>
<dbReference type="InterPro" id="IPR002912">
    <property type="entry name" value="ACT_dom"/>
</dbReference>
<dbReference type="GO" id="GO:0005524">
    <property type="term" value="F:ATP binding"/>
    <property type="evidence" value="ECO:0007669"/>
    <property type="project" value="UniProtKB-KW"/>
</dbReference>
<evidence type="ECO:0000256" key="19">
    <source>
        <dbReference type="ARBA" id="ARBA00023027"/>
    </source>
</evidence>
<dbReference type="InterPro" id="IPR041743">
    <property type="entry name" value="AK-HSDH_N"/>
</dbReference>
<evidence type="ECO:0000256" key="15">
    <source>
        <dbReference type="ARBA" id="ARBA00022777"/>
    </source>
</evidence>
<evidence type="ECO:0000313" key="29">
    <source>
        <dbReference type="EMBL" id="SIT08482.1"/>
    </source>
</evidence>
<dbReference type="PANTHER" id="PTHR43070">
    <property type="match status" value="1"/>
</dbReference>
<comment type="similarity">
    <text evidence="8">In the N-terminal section; belongs to the aspartokinase family.</text>
</comment>
<dbReference type="InterPro" id="IPR001048">
    <property type="entry name" value="Asp/Glu/Uridylate_kinase"/>
</dbReference>
<dbReference type="InterPro" id="IPR049638">
    <property type="entry name" value="AK-HD"/>
</dbReference>
<evidence type="ECO:0000256" key="5">
    <source>
        <dbReference type="ARBA" id="ARBA00005062"/>
    </source>
</evidence>
<dbReference type="GO" id="GO:0009090">
    <property type="term" value="P:homoserine biosynthetic process"/>
    <property type="evidence" value="ECO:0007669"/>
    <property type="project" value="UniProtKB-ARBA"/>
</dbReference>
<dbReference type="GO" id="GO:0050661">
    <property type="term" value="F:NADP binding"/>
    <property type="evidence" value="ECO:0007669"/>
    <property type="project" value="InterPro"/>
</dbReference>
<dbReference type="InterPro" id="IPR045865">
    <property type="entry name" value="ACT-like_dom_sf"/>
</dbReference>
<evidence type="ECO:0000256" key="9">
    <source>
        <dbReference type="ARBA" id="ARBA00011881"/>
    </source>
</evidence>
<name>A0A1N7PD00_9BACT</name>
<keyword evidence="10" id="KW-0028">Amino-acid biosynthesis</keyword>
<evidence type="ECO:0000256" key="25">
    <source>
        <dbReference type="ARBA" id="ARBA00048561"/>
    </source>
</evidence>
<dbReference type="InterPro" id="IPR036291">
    <property type="entry name" value="NAD(P)-bd_dom_sf"/>
</dbReference>
<comment type="catalytic activity">
    <reaction evidence="25">
        <text>L-aspartate + ATP = 4-phospho-L-aspartate + ADP</text>
        <dbReference type="Rhea" id="RHEA:23776"/>
        <dbReference type="ChEBI" id="CHEBI:29991"/>
        <dbReference type="ChEBI" id="CHEBI:30616"/>
        <dbReference type="ChEBI" id="CHEBI:57535"/>
        <dbReference type="ChEBI" id="CHEBI:456216"/>
        <dbReference type="EC" id="2.7.2.4"/>
    </reaction>
    <physiologicalReaction direction="left-to-right" evidence="25">
        <dbReference type="Rhea" id="RHEA:23777"/>
    </physiologicalReaction>
</comment>
<keyword evidence="11" id="KW-0808">Transferase</keyword>
<organism evidence="29 30">
    <name type="scientific">Belliella pelovolcani</name>
    <dbReference type="NCBI Taxonomy" id="529505"/>
    <lineage>
        <taxon>Bacteria</taxon>
        <taxon>Pseudomonadati</taxon>
        <taxon>Bacteroidota</taxon>
        <taxon>Cytophagia</taxon>
        <taxon>Cytophagales</taxon>
        <taxon>Cyclobacteriaceae</taxon>
        <taxon>Belliella</taxon>
    </lineage>
</organism>
<evidence type="ECO:0000256" key="18">
    <source>
        <dbReference type="ARBA" id="ARBA00023002"/>
    </source>
</evidence>
<comment type="pathway">
    <text evidence="5">Amino-acid biosynthesis; L-methionine biosynthesis via de novo pathway; L-homoserine from L-aspartate: step 3/3.</text>
</comment>
<evidence type="ECO:0000256" key="21">
    <source>
        <dbReference type="ARBA" id="ARBA00023154"/>
    </source>
</evidence>
<keyword evidence="21" id="KW-0457">Lysine biosynthesis</keyword>